<dbReference type="GO" id="GO:0016301">
    <property type="term" value="F:kinase activity"/>
    <property type="evidence" value="ECO:0007669"/>
    <property type="project" value="UniProtKB-KW"/>
</dbReference>
<protein>
    <submittedName>
        <fullName evidence="1">Polyphosphate kinase</fullName>
    </submittedName>
</protein>
<dbReference type="STRING" id="1077947.SAMN05216227_10734"/>
<organism evidence="1 2">
    <name type="scientific">Pseudorhodobacter antarcticus</name>
    <dbReference type="NCBI Taxonomy" id="1077947"/>
    <lineage>
        <taxon>Bacteria</taxon>
        <taxon>Pseudomonadati</taxon>
        <taxon>Pseudomonadota</taxon>
        <taxon>Alphaproteobacteria</taxon>
        <taxon>Rhodobacterales</taxon>
        <taxon>Paracoccaceae</taxon>
        <taxon>Pseudorhodobacter</taxon>
    </lineage>
</organism>
<reference evidence="1 2" key="1">
    <citation type="submission" date="2016-10" db="EMBL/GenBank/DDBJ databases">
        <authorList>
            <person name="de Groot N.N."/>
        </authorList>
    </citation>
    <scope>NUCLEOTIDE SEQUENCE [LARGE SCALE GENOMIC DNA]</scope>
    <source>
        <strain evidence="1 2">CGMCC 1.10836</strain>
    </source>
</reference>
<dbReference type="InterPro" id="IPR010412">
    <property type="entry name" value="DUF1007"/>
</dbReference>
<accession>A0A1H8N7Q2</accession>
<sequence length="222" mass="23651">MTFWQRLVLGGALGLGMGVQTAAAHPHIFIDTALEAIFDDQGRVTALRISWSYDDFYSLLTVQDMGLDPDGDGALAADEVAQLSGFDMNWDADYDGDLYVLHGGQAIAMGRPQDPDVRYDNGIITSIHLRTLAQPVAPGLDGLVVQVYDSGFYTAYSILPAVALTAAPAGCMAEVFEPDLSEADAALQAVLLEYSPGDDVEMEFPAVGANYADEARVTCPAP</sequence>
<dbReference type="Pfam" id="PF06226">
    <property type="entry name" value="DUF1007"/>
    <property type="match status" value="1"/>
</dbReference>
<keyword evidence="1" id="KW-0418">Kinase</keyword>
<keyword evidence="2" id="KW-1185">Reference proteome</keyword>
<dbReference type="EMBL" id="FOCO01000073">
    <property type="protein sequence ID" value="SEO25518.1"/>
    <property type="molecule type" value="Genomic_DNA"/>
</dbReference>
<dbReference type="Proteomes" id="UP000183002">
    <property type="component" value="Unassembled WGS sequence"/>
</dbReference>
<dbReference type="AlphaFoldDB" id="A0A1H8N7Q2"/>
<evidence type="ECO:0000313" key="1">
    <source>
        <dbReference type="EMBL" id="SEO25518.1"/>
    </source>
</evidence>
<proteinExistence type="predicted"/>
<keyword evidence="1" id="KW-0808">Transferase</keyword>
<gene>
    <name evidence="1" type="ORF">SAMN05216227_10734</name>
</gene>
<dbReference type="OrthoDB" id="1679673at2"/>
<name>A0A1H8N7Q2_9RHOB</name>
<dbReference type="RefSeq" id="WP_050518289.1">
    <property type="nucleotide sequence ID" value="NZ_FOCO01000073.1"/>
</dbReference>
<evidence type="ECO:0000313" key="2">
    <source>
        <dbReference type="Proteomes" id="UP000183002"/>
    </source>
</evidence>